<dbReference type="GO" id="GO:0051539">
    <property type="term" value="F:4 iron, 4 sulfur cluster binding"/>
    <property type="evidence" value="ECO:0007669"/>
    <property type="project" value="UniProtKB-KW"/>
</dbReference>
<dbReference type="SFLD" id="SFLDF00343">
    <property type="entry name" value="aminofutalosine_synthase_(mqnE"/>
    <property type="match status" value="1"/>
</dbReference>
<dbReference type="RefSeq" id="WP_123290780.1">
    <property type="nucleotide sequence ID" value="NZ_RJVA01000013.1"/>
</dbReference>
<organism evidence="10 11">
    <name type="scientific">Desulfosoma caldarium</name>
    <dbReference type="NCBI Taxonomy" id="610254"/>
    <lineage>
        <taxon>Bacteria</taxon>
        <taxon>Pseudomonadati</taxon>
        <taxon>Thermodesulfobacteriota</taxon>
        <taxon>Syntrophobacteria</taxon>
        <taxon>Syntrophobacterales</taxon>
        <taxon>Syntrophobacteraceae</taxon>
        <taxon>Desulfosoma</taxon>
    </lineage>
</organism>
<dbReference type="EC" id="1.21.98.1" evidence="6"/>
<accession>A0A3N1UR78</accession>
<dbReference type="UniPathway" id="UPA00079"/>
<dbReference type="InterPro" id="IPR058240">
    <property type="entry name" value="rSAM_sf"/>
</dbReference>
<evidence type="ECO:0000256" key="7">
    <source>
        <dbReference type="PIRSR" id="PIRSR004762-1"/>
    </source>
</evidence>
<comment type="function">
    <text evidence="6">Radical SAM enzyme that catalyzes the cyclization of dehypoxanthine futalosine (DHFL) into cyclic dehypoxanthine futalosine (CDHFL), a step in the biosynthesis of menaquinone (MK, vitamin K2).</text>
</comment>
<feature type="binding site" evidence="8">
    <location>
        <position position="148"/>
    </location>
    <ligand>
        <name>(3R)-3-methyl-D-ornithine</name>
        <dbReference type="ChEBI" id="CHEBI:64642"/>
    </ligand>
</feature>
<dbReference type="GO" id="GO:0016765">
    <property type="term" value="F:transferase activity, transferring alkyl or aryl (other than methyl) groups"/>
    <property type="evidence" value="ECO:0007669"/>
    <property type="project" value="InterPro"/>
</dbReference>
<comment type="cofactor">
    <cofactor evidence="6 7">
        <name>[4Fe-4S] cluster</name>
        <dbReference type="ChEBI" id="CHEBI:49883"/>
    </cofactor>
    <text evidence="6 7">Binds 1 [4Fe-4S] cluster. The cluster is coordinated with 3 cysteines and an exchangeable S-adenosyl-L-methionine.</text>
</comment>
<evidence type="ECO:0000256" key="8">
    <source>
        <dbReference type="PIRSR" id="PIRSR004762-2"/>
    </source>
</evidence>
<dbReference type="EMBL" id="RJVA01000013">
    <property type="protein sequence ID" value="ROQ91057.1"/>
    <property type="molecule type" value="Genomic_DNA"/>
</dbReference>
<keyword evidence="11" id="KW-1185">Reference proteome</keyword>
<keyword evidence="6" id="KW-0474">Menaquinone biosynthesis</keyword>
<feature type="binding site" evidence="8">
    <location>
        <position position="295"/>
    </location>
    <ligand>
        <name>(3R)-3-methyl-D-ornithine</name>
        <dbReference type="ChEBI" id="CHEBI:64642"/>
    </ligand>
</feature>
<keyword evidence="1 6" id="KW-0004">4Fe-4S</keyword>
<evidence type="ECO:0000256" key="4">
    <source>
        <dbReference type="ARBA" id="ARBA00023004"/>
    </source>
</evidence>
<feature type="binding site" evidence="6 7">
    <location>
        <position position="80"/>
    </location>
    <ligand>
        <name>[4Fe-4S] cluster</name>
        <dbReference type="ChEBI" id="CHEBI:49883"/>
        <note>4Fe-4S-S-AdoMet</note>
    </ligand>
</feature>
<feature type="binding site" evidence="6 7">
    <location>
        <position position="77"/>
    </location>
    <ligand>
        <name>[4Fe-4S] cluster</name>
        <dbReference type="ChEBI" id="CHEBI:49883"/>
        <note>4Fe-4S-S-AdoMet</note>
    </ligand>
</feature>
<comment type="pathway">
    <text evidence="6">Quinol/quinone metabolism; menaquinone biosynthesis.</text>
</comment>
<evidence type="ECO:0000256" key="6">
    <source>
        <dbReference type="HAMAP-Rule" id="MF_00992"/>
    </source>
</evidence>
<dbReference type="GO" id="GO:0009234">
    <property type="term" value="P:menaquinone biosynthetic process"/>
    <property type="evidence" value="ECO:0007669"/>
    <property type="project" value="UniProtKB-UniRule"/>
</dbReference>
<dbReference type="InterPro" id="IPR007197">
    <property type="entry name" value="rSAM"/>
</dbReference>
<protein>
    <recommendedName>
        <fullName evidence="6">Cyclic dehypoxanthine futalosine synthase</fullName>
        <shortName evidence="6">Cyclic DHFL synthase</shortName>
        <ecNumber evidence="6">1.21.98.1</ecNumber>
    </recommendedName>
    <alternativeName>
        <fullName evidence="6">Dehypoxanthine futalosine cyclase</fullName>
        <shortName evidence="6">DHFL cyclase</shortName>
    </alternativeName>
    <alternativeName>
        <fullName evidence="6">Menaquinone biosynthetic enzyme MqnC</fullName>
    </alternativeName>
</protein>
<evidence type="ECO:0000259" key="9">
    <source>
        <dbReference type="PROSITE" id="PS51918"/>
    </source>
</evidence>
<dbReference type="GO" id="GO:0046992">
    <property type="term" value="F:oxidoreductase activity, acting on X-H and Y-H to form an X-Y bond"/>
    <property type="evidence" value="ECO:0007669"/>
    <property type="project" value="UniProtKB-UniRule"/>
</dbReference>
<dbReference type="SUPFAM" id="SSF102114">
    <property type="entry name" value="Radical SAM enzymes"/>
    <property type="match status" value="1"/>
</dbReference>
<feature type="domain" description="Radical SAM core" evidence="9">
    <location>
        <begin position="59"/>
        <end position="290"/>
    </location>
</feature>
<comment type="caution">
    <text evidence="10">The sequence shown here is derived from an EMBL/GenBank/DDBJ whole genome shotgun (WGS) entry which is preliminary data.</text>
</comment>
<dbReference type="NCBIfam" id="TIGR00423">
    <property type="entry name" value="CofH family radical SAM protein"/>
    <property type="match status" value="1"/>
</dbReference>
<evidence type="ECO:0000256" key="5">
    <source>
        <dbReference type="ARBA" id="ARBA00023014"/>
    </source>
</evidence>
<keyword evidence="3 6" id="KW-0479">Metal-binding</keyword>
<dbReference type="GO" id="GO:0044689">
    <property type="term" value="F:7,8-didemethyl-8-hydroxy-5-deazariboflavin synthase activity"/>
    <property type="evidence" value="ECO:0007669"/>
    <property type="project" value="TreeGrafter"/>
</dbReference>
<dbReference type="Gene3D" id="3.20.20.70">
    <property type="entry name" value="Aldolase class I"/>
    <property type="match status" value="1"/>
</dbReference>
<feature type="binding site" evidence="6 7">
    <location>
        <position position="73"/>
    </location>
    <ligand>
        <name>[4Fe-4S] cluster</name>
        <dbReference type="ChEBI" id="CHEBI:49883"/>
        <note>4Fe-4S-S-AdoMet</note>
    </ligand>
</feature>
<dbReference type="SFLD" id="SFLDF00342">
    <property type="entry name" value="cyclic_dehypoxanthine_futalosi"/>
    <property type="match status" value="1"/>
</dbReference>
<dbReference type="PANTHER" id="PTHR43076">
    <property type="entry name" value="FO SYNTHASE (COFH)"/>
    <property type="match status" value="1"/>
</dbReference>
<evidence type="ECO:0000256" key="3">
    <source>
        <dbReference type="ARBA" id="ARBA00022723"/>
    </source>
</evidence>
<feature type="binding site" evidence="8">
    <location>
        <position position="317"/>
    </location>
    <ligand>
        <name>(3R)-3-methyl-D-ornithine</name>
        <dbReference type="ChEBI" id="CHEBI:64642"/>
    </ligand>
</feature>
<feature type="binding site" evidence="8">
    <location>
        <position position="184"/>
    </location>
    <ligand>
        <name>S-adenosyl-L-methionine</name>
        <dbReference type="ChEBI" id="CHEBI:59789"/>
    </ligand>
</feature>
<dbReference type="PROSITE" id="PS51918">
    <property type="entry name" value="RADICAL_SAM"/>
    <property type="match status" value="1"/>
</dbReference>
<dbReference type="OrthoDB" id="9802027at2"/>
<dbReference type="AlphaFoldDB" id="A0A3N1UR78"/>
<keyword evidence="5 6" id="KW-0411">Iron-sulfur</keyword>
<gene>
    <name evidence="6" type="primary">mqnC</name>
    <name evidence="10" type="ORF">EDC27_2334</name>
</gene>
<dbReference type="SFLD" id="SFLDG01389">
    <property type="entry name" value="menaquinone_synthsis_involved"/>
    <property type="match status" value="2"/>
</dbReference>
<dbReference type="PIRSF" id="PIRSF004762">
    <property type="entry name" value="CHP00423"/>
    <property type="match status" value="1"/>
</dbReference>
<dbReference type="NCBIfam" id="TIGR03699">
    <property type="entry name" value="menaquin_MqnC"/>
    <property type="match status" value="1"/>
</dbReference>
<dbReference type="HAMAP" id="MF_00992">
    <property type="entry name" value="MqnC"/>
    <property type="match status" value="1"/>
</dbReference>
<dbReference type="Pfam" id="PF19288">
    <property type="entry name" value="CofH_C"/>
    <property type="match status" value="1"/>
</dbReference>
<comment type="catalytic activity">
    <reaction evidence="6">
        <text>dehypoxanthine futalosine + S-adenosyl-L-methionine = cyclic dehypoxanthinylfutalosinate + 5'-deoxyadenosine + L-methionine + H(+)</text>
        <dbReference type="Rhea" id="RHEA:33083"/>
        <dbReference type="ChEBI" id="CHEBI:15378"/>
        <dbReference type="ChEBI" id="CHEBI:17319"/>
        <dbReference type="ChEBI" id="CHEBI:57844"/>
        <dbReference type="ChEBI" id="CHEBI:58864"/>
        <dbReference type="ChEBI" id="CHEBI:59789"/>
        <dbReference type="ChEBI" id="CHEBI:64270"/>
        <dbReference type="EC" id="1.21.98.1"/>
    </reaction>
</comment>
<dbReference type="InterPro" id="IPR020050">
    <property type="entry name" value="FO_synthase_su2"/>
</dbReference>
<proteinExistence type="inferred from homology"/>
<name>A0A3N1UR78_9BACT</name>
<dbReference type="Pfam" id="PF04055">
    <property type="entry name" value="Radical_SAM"/>
    <property type="match status" value="1"/>
</dbReference>
<dbReference type="SFLD" id="SFLDG01064">
    <property type="entry name" value="F420__menaquinone_cofactor_bio"/>
    <property type="match status" value="2"/>
</dbReference>
<evidence type="ECO:0000256" key="1">
    <source>
        <dbReference type="ARBA" id="ARBA00022485"/>
    </source>
</evidence>
<keyword evidence="2 6" id="KW-0949">S-adenosyl-L-methionine</keyword>
<dbReference type="InterPro" id="IPR022431">
    <property type="entry name" value="Cyclic_DHFL_synthase_mqnC"/>
</dbReference>
<dbReference type="InterPro" id="IPR013785">
    <property type="entry name" value="Aldolase_TIM"/>
</dbReference>
<comment type="similarity">
    <text evidence="6">Belongs to the radical SAM superfamily. MqnC family.</text>
</comment>
<dbReference type="SFLD" id="SFLDS00029">
    <property type="entry name" value="Radical_SAM"/>
    <property type="match status" value="2"/>
</dbReference>
<evidence type="ECO:0000313" key="11">
    <source>
        <dbReference type="Proteomes" id="UP000276223"/>
    </source>
</evidence>
<dbReference type="Proteomes" id="UP000276223">
    <property type="component" value="Unassembled WGS sequence"/>
</dbReference>
<keyword evidence="6" id="KW-0560">Oxidoreductase</keyword>
<feature type="binding site" evidence="8">
    <location>
        <position position="79"/>
    </location>
    <ligand>
        <name>S-adenosyl-L-methionine</name>
        <dbReference type="ChEBI" id="CHEBI:59789"/>
    </ligand>
</feature>
<sequence>MGQVSKVPSIHEEWLEAVVEGDRRLSWHEARDIYLHADFHRLGFAAHRMRLKKAPHNVVTYVVDRNINYSNICVCGCRFCAFFRPPGHPEGYVLERDVLAKKIEETLALGGTQILLQGGHHPDLPLRFYEDMLRFIKDRYPVHVHAFSPPEIVFFARQEGVDVATVIARLKNAGLDSIPGGGAEILVDAVRRRVSPNKCSAQEWLGVMEEAHRQGLRTTATMMFGHEESMEDRLSHLFALRDVQDRTGGFTAFIPWTFQPGKTAIDRRPETAVGYLRLLALSRLVLDNFDNLQASWVTMGPKVAQAALFFGANDFGSTMIEENVVAAAGVHFRLSVEEIRRLIADAGFVPKQRTMAYEWIEGP</sequence>
<evidence type="ECO:0000256" key="2">
    <source>
        <dbReference type="ARBA" id="ARBA00022691"/>
    </source>
</evidence>
<keyword evidence="4 6" id="KW-0408">Iron</keyword>
<dbReference type="PANTHER" id="PTHR43076:SF1">
    <property type="entry name" value="LIPOYL SYNTHASE 2"/>
    <property type="match status" value="1"/>
</dbReference>
<reference evidence="10 11" key="1">
    <citation type="submission" date="2018-11" db="EMBL/GenBank/DDBJ databases">
        <title>Genomic Encyclopedia of Type Strains, Phase IV (KMG-IV): sequencing the most valuable type-strain genomes for metagenomic binning, comparative biology and taxonomic classification.</title>
        <authorList>
            <person name="Goeker M."/>
        </authorList>
    </citation>
    <scope>NUCLEOTIDE SEQUENCE [LARGE SCALE GENOMIC DNA]</scope>
    <source>
        <strain evidence="10 11">DSM 22027</strain>
    </source>
</reference>
<dbReference type="InterPro" id="IPR034405">
    <property type="entry name" value="F420"/>
</dbReference>
<dbReference type="InterPro" id="IPR045567">
    <property type="entry name" value="CofH/MnqC-like_C"/>
</dbReference>
<dbReference type="GO" id="GO:0005506">
    <property type="term" value="F:iron ion binding"/>
    <property type="evidence" value="ECO:0007669"/>
    <property type="project" value="UniProtKB-UniRule"/>
</dbReference>
<evidence type="ECO:0000313" key="10">
    <source>
        <dbReference type="EMBL" id="ROQ91057.1"/>
    </source>
</evidence>